<dbReference type="PANTHER" id="PTHR10974">
    <property type="entry name" value="FI08016P-RELATED"/>
    <property type="match status" value="1"/>
</dbReference>
<name>A0A0N5AGI8_9BILA</name>
<dbReference type="Pfam" id="PF02995">
    <property type="entry name" value="DUF229"/>
    <property type="match status" value="2"/>
</dbReference>
<dbReference type="STRING" id="451379.A0A0N5AGI8"/>
<evidence type="ECO:0000313" key="1">
    <source>
        <dbReference type="Proteomes" id="UP000046393"/>
    </source>
</evidence>
<reference evidence="2" key="1">
    <citation type="submission" date="2017-02" db="UniProtKB">
        <authorList>
            <consortium name="WormBaseParasite"/>
        </authorList>
    </citation>
    <scope>IDENTIFICATION</scope>
</reference>
<dbReference type="GO" id="GO:0005615">
    <property type="term" value="C:extracellular space"/>
    <property type="evidence" value="ECO:0007669"/>
    <property type="project" value="TreeGrafter"/>
</dbReference>
<dbReference type="PANTHER" id="PTHR10974:SF6">
    <property type="entry name" value="PROTEIN CBG19234"/>
    <property type="match status" value="1"/>
</dbReference>
<accession>A0A0N5AGI8</accession>
<dbReference type="Proteomes" id="UP000046393">
    <property type="component" value="Unplaced"/>
</dbReference>
<keyword evidence="1" id="KW-1185">Reference proteome</keyword>
<sequence length="235" mass="27125">MPKSYEYMKKLGFLFFEGYTKIADNSNVNLLPILTGRSFKPQVGGNGVELVKDGQILDFEKLQPLWKIMSGYYFLLERFSKKYSDYCHFSFNFLTLISHDHPSHIELLDQKLRTALEQLHNSGVFNTSAFVIMGDHGNRISSIQRSYVGRIEERTPLFSIRLPDAFAQKYPEKMHRLKLNTKRGISLFEEIVSPKRSCLDAGIPPNFCLCMDKQGNSRLDRLVTERTEKNVSIVM</sequence>
<organism evidence="1 2">
    <name type="scientific">Syphacia muris</name>
    <dbReference type="NCBI Taxonomy" id="451379"/>
    <lineage>
        <taxon>Eukaryota</taxon>
        <taxon>Metazoa</taxon>
        <taxon>Ecdysozoa</taxon>
        <taxon>Nematoda</taxon>
        <taxon>Chromadorea</taxon>
        <taxon>Rhabditida</taxon>
        <taxon>Spirurina</taxon>
        <taxon>Oxyuridomorpha</taxon>
        <taxon>Oxyuroidea</taxon>
        <taxon>Oxyuridae</taxon>
        <taxon>Syphacia</taxon>
    </lineage>
</organism>
<evidence type="ECO:0000313" key="2">
    <source>
        <dbReference type="WBParaSite" id="SMUV_0000343901-mRNA-1"/>
    </source>
</evidence>
<proteinExistence type="predicted"/>
<protein>
    <submittedName>
        <fullName evidence="2">Sulfatase domain-containing protein</fullName>
    </submittedName>
</protein>
<dbReference type="AlphaFoldDB" id="A0A0N5AGI8"/>
<dbReference type="InterPro" id="IPR004245">
    <property type="entry name" value="DUF229"/>
</dbReference>
<dbReference type="WBParaSite" id="SMUV_0000343901-mRNA-1">
    <property type="protein sequence ID" value="SMUV_0000343901-mRNA-1"/>
    <property type="gene ID" value="SMUV_0000343901"/>
</dbReference>